<keyword evidence="2" id="KW-1185">Reference proteome</keyword>
<gene>
    <name evidence="1" type="ORF">MCOR33_002159</name>
</gene>
<comment type="caution">
    <text evidence="1">The sequence shown here is derived from an EMBL/GenBank/DDBJ whole genome shotgun (WGS) entry which is preliminary data.</text>
</comment>
<reference evidence="1" key="1">
    <citation type="submission" date="2021-01" db="EMBL/GenBank/DDBJ databases">
        <title>Deciphering the adaptive evolutionary patterns associated with biogeogrpahic diversity in the finger millet blast pathogen Magnaporthe oryzae in Eastern Africa.</title>
        <authorList>
            <person name="Onyema G."/>
            <person name="Shittu T.A."/>
            <person name="Dodsworth S."/>
            <person name="Devilliers S."/>
            <person name="Muthumeenakshi S."/>
            <person name="Sreenivasaprasad S."/>
        </authorList>
    </citation>
    <scope>NUCLEOTIDE SEQUENCE</scope>
    <source>
        <strain evidence="1">D15/s37</strain>
    </source>
</reference>
<accession>A0ABQ8NV75</accession>
<dbReference type="Proteomes" id="UP001059893">
    <property type="component" value="Unassembled WGS sequence"/>
</dbReference>
<name>A0ABQ8NV75_PYRGI</name>
<evidence type="ECO:0000313" key="2">
    <source>
        <dbReference type="Proteomes" id="UP001059893"/>
    </source>
</evidence>
<proteinExistence type="predicted"/>
<sequence length="117" mass="13374">MISPRIVRYRKLRNSMLTMQHFQAHVPGGYNVSGWFPILCMMSAWSALGHTKLCGDLATVPIFPRRWVRLVGVNWSVVAPAKLMIRLKRCELLSNKVSFKGPANAHRPAEFRVSLLW</sequence>
<evidence type="ECO:0000313" key="1">
    <source>
        <dbReference type="EMBL" id="KAI6302572.1"/>
    </source>
</evidence>
<organism evidence="1 2">
    <name type="scientific">Pyricularia grisea</name>
    <name type="common">Crabgrass-specific blast fungus</name>
    <name type="synonym">Magnaporthe grisea</name>
    <dbReference type="NCBI Taxonomy" id="148305"/>
    <lineage>
        <taxon>Eukaryota</taxon>
        <taxon>Fungi</taxon>
        <taxon>Dikarya</taxon>
        <taxon>Ascomycota</taxon>
        <taxon>Pezizomycotina</taxon>
        <taxon>Sordariomycetes</taxon>
        <taxon>Sordariomycetidae</taxon>
        <taxon>Magnaporthales</taxon>
        <taxon>Pyriculariaceae</taxon>
        <taxon>Pyricularia</taxon>
    </lineage>
</organism>
<dbReference type="EMBL" id="JABSND010000023">
    <property type="protein sequence ID" value="KAI6302572.1"/>
    <property type="molecule type" value="Genomic_DNA"/>
</dbReference>
<protein>
    <submittedName>
        <fullName evidence="1">Uncharacterized protein</fullName>
    </submittedName>
</protein>